<protein>
    <submittedName>
        <fullName evidence="1">Uncharacterized protein</fullName>
    </submittedName>
</protein>
<dbReference type="InterPro" id="IPR043502">
    <property type="entry name" value="DNA/RNA_pol_sf"/>
</dbReference>
<accession>A0A5J4U1M2</accession>
<gene>
    <name evidence="1" type="ORF">EZS28_040318</name>
</gene>
<dbReference type="EMBL" id="SNRW01022000">
    <property type="protein sequence ID" value="KAA6364153.1"/>
    <property type="molecule type" value="Genomic_DNA"/>
</dbReference>
<name>A0A5J4U1M2_9EUKA</name>
<proteinExistence type="predicted"/>
<dbReference type="Proteomes" id="UP000324800">
    <property type="component" value="Unassembled WGS sequence"/>
</dbReference>
<dbReference type="SUPFAM" id="SSF56672">
    <property type="entry name" value="DNA/RNA polymerases"/>
    <property type="match status" value="1"/>
</dbReference>
<comment type="caution">
    <text evidence="1">The sequence shown here is derived from an EMBL/GenBank/DDBJ whole genome shotgun (WGS) entry which is preliminary data.</text>
</comment>
<feature type="non-terminal residue" evidence="1">
    <location>
        <position position="65"/>
    </location>
</feature>
<dbReference type="AlphaFoldDB" id="A0A5J4U1M2"/>
<sequence length="65" mass="7821">MEQIKQNNPTFMIKKANGKRRKILNAKALNKKIADFHFKMHDSYEVRQTIRRIADRFMPTNFLNL</sequence>
<evidence type="ECO:0000313" key="2">
    <source>
        <dbReference type="Proteomes" id="UP000324800"/>
    </source>
</evidence>
<evidence type="ECO:0000313" key="1">
    <source>
        <dbReference type="EMBL" id="KAA6364153.1"/>
    </source>
</evidence>
<reference evidence="1 2" key="1">
    <citation type="submission" date="2019-03" db="EMBL/GenBank/DDBJ databases">
        <title>Single cell metagenomics reveals metabolic interactions within the superorganism composed of flagellate Streblomastix strix and complex community of Bacteroidetes bacteria on its surface.</title>
        <authorList>
            <person name="Treitli S.C."/>
            <person name="Kolisko M."/>
            <person name="Husnik F."/>
            <person name="Keeling P."/>
            <person name="Hampl V."/>
        </authorList>
    </citation>
    <scope>NUCLEOTIDE SEQUENCE [LARGE SCALE GENOMIC DNA]</scope>
    <source>
        <strain evidence="1">ST1C</strain>
    </source>
</reference>
<organism evidence="1 2">
    <name type="scientific">Streblomastix strix</name>
    <dbReference type="NCBI Taxonomy" id="222440"/>
    <lineage>
        <taxon>Eukaryota</taxon>
        <taxon>Metamonada</taxon>
        <taxon>Preaxostyla</taxon>
        <taxon>Oxymonadida</taxon>
        <taxon>Streblomastigidae</taxon>
        <taxon>Streblomastix</taxon>
    </lineage>
</organism>